<sequence>MKTAIQIAKIRAVVLYIMQSFTQGVDYIKLFKILYFAQQDHLVKYGKVIV</sequence>
<organism evidence="1 2">
    <name type="scientific">Bacteroides fragilis str. 3988T(B)14</name>
    <dbReference type="NCBI Taxonomy" id="1339315"/>
    <lineage>
        <taxon>Bacteria</taxon>
        <taxon>Pseudomonadati</taxon>
        <taxon>Bacteroidota</taxon>
        <taxon>Bacteroidia</taxon>
        <taxon>Bacteroidales</taxon>
        <taxon>Bacteroidaceae</taxon>
        <taxon>Bacteroides</taxon>
    </lineage>
</organism>
<evidence type="ECO:0000313" key="2">
    <source>
        <dbReference type="Proteomes" id="UP000020529"/>
    </source>
</evidence>
<gene>
    <name evidence="1" type="ORF">M124_4595</name>
</gene>
<reference evidence="1 2" key="1">
    <citation type="submission" date="2014-02" db="EMBL/GenBank/DDBJ databases">
        <authorList>
            <person name="Sears C."/>
            <person name="Carroll K."/>
            <person name="Sack B.R."/>
            <person name="Qadri F."/>
            <person name="Myers L.L."/>
            <person name="Chung G.-T."/>
            <person name="Escheverria P."/>
            <person name="Fraser C.M."/>
            <person name="Sadzewicz L."/>
            <person name="Shefchek K.A."/>
            <person name="Tallon L."/>
            <person name="Das S.P."/>
            <person name="Daugherty S."/>
            <person name="Mongodin E.F."/>
        </authorList>
    </citation>
    <scope>NUCLEOTIDE SEQUENCE [LARGE SCALE GENOMIC DNA]</scope>
    <source>
        <strain evidence="2">3988T(B)14</strain>
    </source>
</reference>
<dbReference type="EMBL" id="JGCY01000148">
    <property type="protein sequence ID" value="EXY76519.1"/>
    <property type="molecule type" value="Genomic_DNA"/>
</dbReference>
<feature type="non-terminal residue" evidence="1">
    <location>
        <position position="50"/>
    </location>
</feature>
<protein>
    <submittedName>
        <fullName evidence="1">Uncharacterized protein</fullName>
    </submittedName>
</protein>
<dbReference type="Proteomes" id="UP000020529">
    <property type="component" value="Unassembled WGS sequence"/>
</dbReference>
<proteinExistence type="predicted"/>
<name>A0A015SWF5_BACFG</name>
<comment type="caution">
    <text evidence="1">The sequence shown here is derived from an EMBL/GenBank/DDBJ whole genome shotgun (WGS) entry which is preliminary data.</text>
</comment>
<evidence type="ECO:0000313" key="1">
    <source>
        <dbReference type="EMBL" id="EXY76519.1"/>
    </source>
</evidence>
<dbReference type="AlphaFoldDB" id="A0A015SWF5"/>
<accession>A0A015SWF5</accession>